<evidence type="ECO:0000313" key="1">
    <source>
        <dbReference type="EMBL" id="KAK4026713.1"/>
    </source>
</evidence>
<dbReference type="EMBL" id="JAOYFB010000038">
    <property type="protein sequence ID" value="KAK4026713.1"/>
    <property type="molecule type" value="Genomic_DNA"/>
</dbReference>
<reference evidence="1 2" key="1">
    <citation type="journal article" date="2023" name="Nucleic Acids Res.">
        <title>The hologenome of Daphnia magna reveals possible DNA methylation and microbiome-mediated evolution of the host genome.</title>
        <authorList>
            <person name="Chaturvedi A."/>
            <person name="Li X."/>
            <person name="Dhandapani V."/>
            <person name="Marshall H."/>
            <person name="Kissane S."/>
            <person name="Cuenca-Cambronero M."/>
            <person name="Asole G."/>
            <person name="Calvet F."/>
            <person name="Ruiz-Romero M."/>
            <person name="Marangio P."/>
            <person name="Guigo R."/>
            <person name="Rago D."/>
            <person name="Mirbahai L."/>
            <person name="Eastwood N."/>
            <person name="Colbourne J.K."/>
            <person name="Zhou J."/>
            <person name="Mallon E."/>
            <person name="Orsini L."/>
        </authorList>
    </citation>
    <scope>NUCLEOTIDE SEQUENCE [LARGE SCALE GENOMIC DNA]</scope>
    <source>
        <strain evidence="1">LRV0_1</strain>
    </source>
</reference>
<dbReference type="Proteomes" id="UP001234178">
    <property type="component" value="Unassembled WGS sequence"/>
</dbReference>
<protein>
    <submittedName>
        <fullName evidence="1">Uncharacterized protein</fullName>
    </submittedName>
</protein>
<organism evidence="1 2">
    <name type="scientific">Daphnia magna</name>
    <dbReference type="NCBI Taxonomy" id="35525"/>
    <lineage>
        <taxon>Eukaryota</taxon>
        <taxon>Metazoa</taxon>
        <taxon>Ecdysozoa</taxon>
        <taxon>Arthropoda</taxon>
        <taxon>Crustacea</taxon>
        <taxon>Branchiopoda</taxon>
        <taxon>Diplostraca</taxon>
        <taxon>Cladocera</taxon>
        <taxon>Anomopoda</taxon>
        <taxon>Daphniidae</taxon>
        <taxon>Daphnia</taxon>
    </lineage>
</organism>
<evidence type="ECO:0000313" key="2">
    <source>
        <dbReference type="Proteomes" id="UP001234178"/>
    </source>
</evidence>
<sequence length="132" mass="15061">MVLITTEEYHLVNEDCCQNLQNCRLKFSRGFPSRPKRATGQRRSSSGLYTMKVYITTEENHWTTGPAKLVAQNSQGLTSTLKKATCQRGLLPRPLTRNAKRNLQHHWEDLWTSNIVGGVIKLIAKEFQSTTE</sequence>
<comment type="caution">
    <text evidence="1">The sequence shown here is derived from an EMBL/GenBank/DDBJ whole genome shotgun (WGS) entry which is preliminary data.</text>
</comment>
<accession>A0ABR0AP34</accession>
<keyword evidence="2" id="KW-1185">Reference proteome</keyword>
<gene>
    <name evidence="1" type="ORF">OUZ56_015740</name>
</gene>
<proteinExistence type="predicted"/>
<name>A0ABR0AP34_9CRUS</name>